<dbReference type="Proteomes" id="UP000007110">
    <property type="component" value="Unassembled WGS sequence"/>
</dbReference>
<dbReference type="GO" id="GO:0030832">
    <property type="term" value="P:regulation of actin filament length"/>
    <property type="evidence" value="ECO:0000318"/>
    <property type="project" value="GO_Central"/>
</dbReference>
<dbReference type="Gene3D" id="3.40.850.10">
    <property type="entry name" value="Kinesin motor domain"/>
    <property type="match status" value="1"/>
</dbReference>
<keyword evidence="4" id="KW-0677">Repeat</keyword>
<keyword evidence="14" id="KW-1185">Reference proteome</keyword>
<sequence>MARAPLGQTHDLAGLPYLDEEVLLAELKHRYNGDQIYSYVGDILVAINPFRDLGIYGQKYADQYKQTKRKDNPPHIFAVSDLSYQFMLSGNAVGGKRNQCIVISGESGAGKTESTKLIIKQLIELCKGKSQLEQQILQVNPLLEAFGNAQTVMNDNSSRFGKYIQLKFKQGTVMGAKISEYLLEKSRVVFQNPGEENFHIFYYMLAGLDEEMKKKLQLENASDYLYLRNGPSCLKNNPAGLKKYFDELINAMDLVGFLEEEKEDMFHILASVLALGQLKIEANEEDAAYVTNPEAAQKVGDLLGIAKEDLMSALTYTTSVAHGERFQRNYSKAQAHDARDAMTKALYGRLFSWIVNKINQLLAPEEQLDPSQASEIGILDIFGFEHLQTNSFEQACINLANEQLQFFFNQHIFLLEQDEYKREGIDWSNIPFVNNEPLLGLFMAKPIGILALVDEETLFPQGNDHSLVEKMNKHFARNHHYIKAKISTSNTFSIDHYAGRVSYNATGFLDKNRDTLPNGVTTILQNSSNDLLARIFRGTITRTGTLALQNRLSKKRSRKSLKKRGGPKGTVKKITVGAQFKTSLAILMELLNKSNPHFVRCVKPNTSKSARNFDDTYVTAQLRYTGMLETTKIRRLGYAIRPQFADFVNRYNVLALSPKLATDHRGCVKILETIGLKDWKVGKTKLFLKYYHQDMLEEKMRKMGESAVHLTRLVRGFLARRLFRRLNAKAAKEKAESEAFLAKVAALSLKQTNNMMDMLQKDKMIPHEFVEKLHNSTGVVMFDANAPIIQEPEPIIVVEKAAPPKRTMRMRMTTMMKMMT</sequence>
<keyword evidence="10" id="KW-0966">Cell projection</keyword>
<evidence type="ECO:0000256" key="8">
    <source>
        <dbReference type="ARBA" id="ARBA00023175"/>
    </source>
</evidence>
<evidence type="ECO:0000259" key="12">
    <source>
        <dbReference type="PROSITE" id="PS51456"/>
    </source>
</evidence>
<dbReference type="SUPFAM" id="SSF52540">
    <property type="entry name" value="P-loop containing nucleoside triphosphate hydrolases"/>
    <property type="match status" value="1"/>
</dbReference>
<dbReference type="Gene3D" id="1.20.120.720">
    <property type="entry name" value="Myosin VI head, motor domain, U50 subdomain"/>
    <property type="match status" value="1"/>
</dbReference>
<comment type="subcellular location">
    <subcellularLocation>
        <location evidence="2">Cell projection</location>
    </subcellularLocation>
    <subcellularLocation>
        <location evidence="1">Cytoplasm</location>
        <location evidence="1">Cytoskeleton</location>
    </subcellularLocation>
</comment>
<feature type="binding site" evidence="11">
    <location>
        <begin position="105"/>
        <end position="112"/>
    </location>
    <ligand>
        <name>ATP</name>
        <dbReference type="ChEBI" id="CHEBI:30616"/>
    </ligand>
</feature>
<reference evidence="14" key="1">
    <citation type="submission" date="2015-02" db="EMBL/GenBank/DDBJ databases">
        <title>Genome sequencing for Strongylocentrotus purpuratus.</title>
        <authorList>
            <person name="Murali S."/>
            <person name="Liu Y."/>
            <person name="Vee V."/>
            <person name="English A."/>
            <person name="Wang M."/>
            <person name="Skinner E."/>
            <person name="Han Y."/>
            <person name="Muzny D.M."/>
            <person name="Worley K.C."/>
            <person name="Gibbs R.A."/>
        </authorList>
    </citation>
    <scope>NUCLEOTIDE SEQUENCE</scope>
</reference>
<evidence type="ECO:0000313" key="13">
    <source>
        <dbReference type="EnsemblMetazoa" id="XP_030832440"/>
    </source>
</evidence>
<dbReference type="GO" id="GO:0042995">
    <property type="term" value="C:cell projection"/>
    <property type="evidence" value="ECO:0007669"/>
    <property type="project" value="UniProtKB-SubCell"/>
</dbReference>
<dbReference type="InterPro" id="IPR052409">
    <property type="entry name" value="Myosin-III_kinase_activity"/>
</dbReference>
<dbReference type="GO" id="GO:0016459">
    <property type="term" value="C:myosin complex"/>
    <property type="evidence" value="ECO:0007669"/>
    <property type="project" value="UniProtKB-KW"/>
</dbReference>
<dbReference type="AlphaFoldDB" id="A0A7M7N874"/>
<keyword evidence="6 11" id="KW-0067">ATP-binding</keyword>
<dbReference type="PRINTS" id="PR00193">
    <property type="entry name" value="MYOSINHEAVY"/>
</dbReference>
<evidence type="ECO:0000256" key="11">
    <source>
        <dbReference type="PROSITE-ProRule" id="PRU00782"/>
    </source>
</evidence>
<evidence type="ECO:0000256" key="9">
    <source>
        <dbReference type="ARBA" id="ARBA00023212"/>
    </source>
</evidence>
<keyword evidence="8 11" id="KW-0505">Motor protein</keyword>
<organism evidence="13 14">
    <name type="scientific">Strongylocentrotus purpuratus</name>
    <name type="common">Purple sea urchin</name>
    <dbReference type="NCBI Taxonomy" id="7668"/>
    <lineage>
        <taxon>Eukaryota</taxon>
        <taxon>Metazoa</taxon>
        <taxon>Echinodermata</taxon>
        <taxon>Eleutherozoa</taxon>
        <taxon>Echinozoa</taxon>
        <taxon>Echinoidea</taxon>
        <taxon>Euechinoidea</taxon>
        <taxon>Echinacea</taxon>
        <taxon>Camarodonta</taxon>
        <taxon>Echinidea</taxon>
        <taxon>Strongylocentrotidae</taxon>
        <taxon>Strongylocentrotus</taxon>
    </lineage>
</organism>
<evidence type="ECO:0000256" key="1">
    <source>
        <dbReference type="ARBA" id="ARBA00004245"/>
    </source>
</evidence>
<dbReference type="PANTHER" id="PTHR46256">
    <property type="entry name" value="AGAP011099-PA"/>
    <property type="match status" value="1"/>
</dbReference>
<keyword evidence="11" id="KW-0009">Actin-binding</keyword>
<evidence type="ECO:0000256" key="6">
    <source>
        <dbReference type="ARBA" id="ARBA00022840"/>
    </source>
</evidence>
<accession>A0A7M7N874</accession>
<evidence type="ECO:0000256" key="7">
    <source>
        <dbReference type="ARBA" id="ARBA00023123"/>
    </source>
</evidence>
<dbReference type="Gene3D" id="1.20.5.4820">
    <property type="match status" value="1"/>
</dbReference>
<dbReference type="OrthoDB" id="6108017at2759"/>
<dbReference type="GO" id="GO:0003779">
    <property type="term" value="F:actin binding"/>
    <property type="evidence" value="ECO:0007669"/>
    <property type="project" value="UniProtKB-KW"/>
</dbReference>
<dbReference type="Gene3D" id="1.20.58.530">
    <property type="match status" value="1"/>
</dbReference>
<dbReference type="Gene3D" id="1.10.10.820">
    <property type="match status" value="1"/>
</dbReference>
<dbReference type="EnsemblMetazoa" id="XM_030976580">
    <property type="protein sequence ID" value="XP_030832440"/>
    <property type="gene ID" value="LOC577246"/>
</dbReference>
<reference evidence="13" key="2">
    <citation type="submission" date="2021-01" db="UniProtKB">
        <authorList>
            <consortium name="EnsemblMetazoa"/>
        </authorList>
    </citation>
    <scope>IDENTIFICATION</scope>
</reference>
<evidence type="ECO:0000256" key="2">
    <source>
        <dbReference type="ARBA" id="ARBA00004316"/>
    </source>
</evidence>
<comment type="similarity">
    <text evidence="11">Belongs to the TRAFAC class myosin-kinesin ATPase superfamily. Myosin family.</text>
</comment>
<evidence type="ECO:0000256" key="3">
    <source>
        <dbReference type="ARBA" id="ARBA00022490"/>
    </source>
</evidence>
<proteinExistence type="inferred from homology"/>
<dbReference type="InterPro" id="IPR001609">
    <property type="entry name" value="Myosin_head_motor_dom-like"/>
</dbReference>
<evidence type="ECO:0000313" key="14">
    <source>
        <dbReference type="Proteomes" id="UP000007110"/>
    </source>
</evidence>
<dbReference type="GO" id="GO:0004674">
    <property type="term" value="F:protein serine/threonine kinase activity"/>
    <property type="evidence" value="ECO:0000318"/>
    <property type="project" value="GO_Central"/>
</dbReference>
<dbReference type="OMA" id="SENRFGY"/>
<feature type="region of interest" description="Actin-binding" evidence="11">
    <location>
        <begin position="584"/>
        <end position="606"/>
    </location>
</feature>
<feature type="domain" description="Myosin motor" evidence="12">
    <location>
        <begin position="7"/>
        <end position="701"/>
    </location>
</feature>
<dbReference type="KEGG" id="spu:577246"/>
<dbReference type="PROSITE" id="PS50096">
    <property type="entry name" value="IQ"/>
    <property type="match status" value="1"/>
</dbReference>
<keyword evidence="7 11" id="KW-0518">Myosin</keyword>
<dbReference type="PROSITE" id="PS51456">
    <property type="entry name" value="MYOSIN_MOTOR"/>
    <property type="match status" value="1"/>
</dbReference>
<name>A0A7M7N874_STRPU</name>
<dbReference type="Pfam" id="PF00063">
    <property type="entry name" value="Myosin_head"/>
    <property type="match status" value="1"/>
</dbReference>
<dbReference type="RefSeq" id="XP_030832440.1">
    <property type="nucleotide sequence ID" value="XM_030976580.1"/>
</dbReference>
<evidence type="ECO:0000256" key="10">
    <source>
        <dbReference type="ARBA" id="ARBA00023273"/>
    </source>
</evidence>
<keyword evidence="9" id="KW-0206">Cytoskeleton</keyword>
<dbReference type="PANTHER" id="PTHR46256:SF5">
    <property type="entry name" value="MYOSIN-IIIB-LIKE"/>
    <property type="match status" value="1"/>
</dbReference>
<evidence type="ECO:0000256" key="5">
    <source>
        <dbReference type="ARBA" id="ARBA00022741"/>
    </source>
</evidence>
<dbReference type="InterPro" id="IPR036961">
    <property type="entry name" value="Kinesin_motor_dom_sf"/>
</dbReference>
<dbReference type="GO" id="GO:0000146">
    <property type="term" value="F:microfilament motor activity"/>
    <property type="evidence" value="ECO:0000318"/>
    <property type="project" value="GO_Central"/>
</dbReference>
<protein>
    <recommendedName>
        <fullName evidence="12">Myosin motor domain-containing protein</fullName>
    </recommendedName>
</protein>
<keyword evidence="5 11" id="KW-0547">Nucleotide-binding</keyword>
<dbReference type="InterPro" id="IPR027417">
    <property type="entry name" value="P-loop_NTPase"/>
</dbReference>
<dbReference type="InParanoid" id="A0A7M7N874"/>
<evidence type="ECO:0000256" key="4">
    <source>
        <dbReference type="ARBA" id="ARBA00022737"/>
    </source>
</evidence>
<dbReference type="SMART" id="SM00242">
    <property type="entry name" value="MYSc"/>
    <property type="match status" value="1"/>
</dbReference>
<dbReference type="GeneID" id="577246"/>
<keyword evidence="3" id="KW-0963">Cytoplasm</keyword>
<dbReference type="GO" id="GO:0005524">
    <property type="term" value="F:ATP binding"/>
    <property type="evidence" value="ECO:0007669"/>
    <property type="project" value="UniProtKB-UniRule"/>
</dbReference>